<evidence type="ECO:0000313" key="2">
    <source>
        <dbReference type="EMBL" id="ROO32515.1"/>
    </source>
</evidence>
<proteinExistence type="predicted"/>
<comment type="caution">
    <text evidence="2">The sequence shown here is derived from an EMBL/GenBank/DDBJ whole genome shotgun (WGS) entry which is preliminary data.</text>
</comment>
<feature type="transmembrane region" description="Helical" evidence="1">
    <location>
        <begin position="147"/>
        <end position="167"/>
    </location>
</feature>
<organism evidence="2 3">
    <name type="scientific">Salinisphaera orenii YIM 95161</name>
    <dbReference type="NCBI Taxonomy" id="1051139"/>
    <lineage>
        <taxon>Bacteria</taxon>
        <taxon>Pseudomonadati</taxon>
        <taxon>Pseudomonadota</taxon>
        <taxon>Gammaproteobacteria</taxon>
        <taxon>Salinisphaerales</taxon>
        <taxon>Salinisphaeraceae</taxon>
        <taxon>Salinisphaera</taxon>
    </lineage>
</organism>
<evidence type="ECO:0000256" key="1">
    <source>
        <dbReference type="SAM" id="Phobius"/>
    </source>
</evidence>
<feature type="transmembrane region" description="Helical" evidence="1">
    <location>
        <begin position="33"/>
        <end position="52"/>
    </location>
</feature>
<feature type="transmembrane region" description="Helical" evidence="1">
    <location>
        <begin position="236"/>
        <end position="251"/>
    </location>
</feature>
<feature type="transmembrane region" description="Helical" evidence="1">
    <location>
        <begin position="435"/>
        <end position="454"/>
    </location>
</feature>
<dbReference type="AlphaFoldDB" id="A0A423Q220"/>
<feature type="transmembrane region" description="Helical" evidence="1">
    <location>
        <begin position="187"/>
        <end position="207"/>
    </location>
</feature>
<keyword evidence="1" id="KW-0812">Transmembrane</keyword>
<dbReference type="Proteomes" id="UP000285123">
    <property type="component" value="Unassembled WGS sequence"/>
</dbReference>
<gene>
    <name evidence="2" type="ORF">SAHL_05025</name>
</gene>
<keyword evidence="1" id="KW-0472">Membrane</keyword>
<feature type="transmembrane region" description="Helical" evidence="1">
    <location>
        <begin position="412"/>
        <end position="429"/>
    </location>
</feature>
<feature type="transmembrane region" description="Helical" evidence="1">
    <location>
        <begin position="381"/>
        <end position="400"/>
    </location>
</feature>
<feature type="transmembrane region" description="Helical" evidence="1">
    <location>
        <begin position="59"/>
        <end position="76"/>
    </location>
</feature>
<reference evidence="2 3" key="1">
    <citation type="submission" date="2013-10" db="EMBL/GenBank/DDBJ databases">
        <title>Salinisphaera halophila YIM 95161 Genome Sequencing.</title>
        <authorList>
            <person name="Lai Q."/>
            <person name="Li C."/>
            <person name="Shao Z."/>
        </authorList>
    </citation>
    <scope>NUCLEOTIDE SEQUENCE [LARGE SCALE GENOMIC DNA]</scope>
    <source>
        <strain evidence="2 3">YIM 95161</strain>
    </source>
</reference>
<feature type="transmembrane region" description="Helical" evidence="1">
    <location>
        <begin position="258"/>
        <end position="278"/>
    </location>
</feature>
<dbReference type="EMBL" id="AYKF01000066">
    <property type="protein sequence ID" value="ROO32515.1"/>
    <property type="molecule type" value="Genomic_DNA"/>
</dbReference>
<protein>
    <submittedName>
        <fullName evidence="2">Uncharacterized protein</fullName>
    </submittedName>
</protein>
<name>A0A423Q220_9GAMM</name>
<sequence length="466" mass="49848">MTVAERVALVGLLALMGFMTMPFAIAAEASSRLLLYGGFVAYLFALSVPFIFRQWTPGVFHPLVFYVVWVGIQGLLRGEMALPVTGLDYHRALSGSAALDLNALVAESFLLDAAALVFLYTGYLLAPNFRVPRLAVPVARWPAVKSIIWLGIAGLGVVMLATIGGGLDQVLMQRGIASDQRIGAQVGGQWGFLAGTGVVAPLVWLVCDRRAVRNPLFWAILAAALVIKFAATGSRGGAIVPLIIIGAVYVLQSRNIPYSVVLTGIIVALVLVGGLGQYRQATMDAENLGGVAVQGGPMQWMGQAVNEMEGGAGENNGQLAVLGKVPTQVPYLLGESYLSIPFVFVPSAVWGDKPDAAGKLNATRVYGNPLNAIPPKAVGEAYWNFSYVGVVFVFMLYGASLKALAAMFRANSNHPIILVLFVYVLFYLQPHTPSIYGFFHAAVPAVFILLSFLVRVDGRMRFQDPA</sequence>
<keyword evidence="1" id="KW-1133">Transmembrane helix</keyword>
<feature type="transmembrane region" description="Helical" evidence="1">
    <location>
        <begin position="214"/>
        <end position="230"/>
    </location>
</feature>
<accession>A0A423Q220</accession>
<evidence type="ECO:0000313" key="3">
    <source>
        <dbReference type="Proteomes" id="UP000285123"/>
    </source>
</evidence>
<feature type="transmembrane region" description="Helical" evidence="1">
    <location>
        <begin position="109"/>
        <end position="126"/>
    </location>
</feature>
<feature type="transmembrane region" description="Helical" evidence="1">
    <location>
        <begin position="7"/>
        <end position="27"/>
    </location>
</feature>